<keyword evidence="2" id="KW-0472">Membrane</keyword>
<keyword evidence="2" id="KW-0812">Transmembrane</keyword>
<keyword evidence="5" id="KW-1185">Reference proteome</keyword>
<evidence type="ECO:0000313" key="4">
    <source>
        <dbReference type="EMBL" id="CAK9078874.1"/>
    </source>
</evidence>
<accession>A0ABP0PVC5</accession>
<keyword evidence="1" id="KW-0697">Rotamase</keyword>
<feature type="transmembrane region" description="Helical" evidence="2">
    <location>
        <begin position="22"/>
        <end position="43"/>
    </location>
</feature>
<feature type="transmembrane region" description="Helical" evidence="2">
    <location>
        <begin position="86"/>
        <end position="106"/>
    </location>
</feature>
<comment type="catalytic activity">
    <reaction evidence="1">
        <text>[protein]-peptidylproline (omega=180) = [protein]-peptidylproline (omega=0)</text>
        <dbReference type="Rhea" id="RHEA:16237"/>
        <dbReference type="Rhea" id="RHEA-COMP:10747"/>
        <dbReference type="Rhea" id="RHEA-COMP:10748"/>
        <dbReference type="ChEBI" id="CHEBI:83833"/>
        <dbReference type="ChEBI" id="CHEBI:83834"/>
        <dbReference type="EC" id="5.2.1.8"/>
    </reaction>
</comment>
<keyword evidence="1 4" id="KW-0413">Isomerase</keyword>
<protein>
    <recommendedName>
        <fullName evidence="1">peptidylprolyl isomerase</fullName>
        <ecNumber evidence="1">5.2.1.8</ecNumber>
    </recommendedName>
</protein>
<dbReference type="InterPro" id="IPR046357">
    <property type="entry name" value="PPIase_dom_sf"/>
</dbReference>
<evidence type="ECO:0000256" key="1">
    <source>
        <dbReference type="PROSITE-ProRule" id="PRU00277"/>
    </source>
</evidence>
<dbReference type="SUPFAM" id="SSF54534">
    <property type="entry name" value="FKBP-like"/>
    <property type="match status" value="1"/>
</dbReference>
<dbReference type="Pfam" id="PF00254">
    <property type="entry name" value="FKBP_C"/>
    <property type="match status" value="1"/>
</dbReference>
<comment type="caution">
    <text evidence="4">The sequence shown here is derived from an EMBL/GenBank/DDBJ whole genome shotgun (WGS) entry which is preliminary data.</text>
</comment>
<name>A0ABP0PVC5_9DINO</name>
<dbReference type="InterPro" id="IPR001179">
    <property type="entry name" value="PPIase_FKBP_dom"/>
</dbReference>
<feature type="non-terminal residue" evidence="4">
    <location>
        <position position="1"/>
    </location>
</feature>
<sequence>EFGISFGVPTGDAAIIKAVKRVIILSVISCTYYICAFIARLLLGQYSDPGNPNSPDELWSGCSQLIIELSIPACGYYGALYTHRTLLFFFCGANLIFVVASGINFLRFVIRMSGGEEACALEAYNSSQQRDCELLHSNAPLRFLFLSSLLALTWFSCLSFGAGKGLYQGLAPVENHPFSSVPVVGEVIATPEALALVKNKKGLCVSLLASGGDAQWSDKWVAWEQTPDMLGSVGASWSLAALEAHAEEDVELELKVLRTGKTPYAKMDYQVFREGKCQEAQIGDLVRVKHRAWFDDFEEGMPWELTLVGRQEVGPYQQPKRIKVGKTPLTPYDPPALTDALVGMHPGELRRVVVPPEFGFGSKGRSIAGPQEDQDIPPNATLYYEIEMVWSGPAQLAGCIEPFVDNGRYKP</sequence>
<evidence type="ECO:0000256" key="2">
    <source>
        <dbReference type="SAM" id="Phobius"/>
    </source>
</evidence>
<dbReference type="Proteomes" id="UP001642464">
    <property type="component" value="Unassembled WGS sequence"/>
</dbReference>
<dbReference type="PROSITE" id="PS50059">
    <property type="entry name" value="FKBP_PPIASE"/>
    <property type="match status" value="1"/>
</dbReference>
<keyword evidence="2" id="KW-1133">Transmembrane helix</keyword>
<proteinExistence type="predicted"/>
<feature type="transmembrane region" description="Helical" evidence="2">
    <location>
        <begin position="58"/>
        <end position="79"/>
    </location>
</feature>
<evidence type="ECO:0000313" key="5">
    <source>
        <dbReference type="Proteomes" id="UP001642464"/>
    </source>
</evidence>
<organism evidence="4 5">
    <name type="scientific">Durusdinium trenchii</name>
    <dbReference type="NCBI Taxonomy" id="1381693"/>
    <lineage>
        <taxon>Eukaryota</taxon>
        <taxon>Sar</taxon>
        <taxon>Alveolata</taxon>
        <taxon>Dinophyceae</taxon>
        <taxon>Suessiales</taxon>
        <taxon>Symbiodiniaceae</taxon>
        <taxon>Durusdinium</taxon>
    </lineage>
</organism>
<gene>
    <name evidence="4" type="ORF">SCF082_LOCUS37656</name>
</gene>
<dbReference type="GO" id="GO:0016853">
    <property type="term" value="F:isomerase activity"/>
    <property type="evidence" value="ECO:0007669"/>
    <property type="project" value="UniProtKB-KW"/>
</dbReference>
<dbReference type="Gene3D" id="3.10.50.40">
    <property type="match status" value="1"/>
</dbReference>
<reference evidence="4 5" key="1">
    <citation type="submission" date="2024-02" db="EMBL/GenBank/DDBJ databases">
        <authorList>
            <person name="Chen Y."/>
            <person name="Shah S."/>
            <person name="Dougan E. K."/>
            <person name="Thang M."/>
            <person name="Chan C."/>
        </authorList>
    </citation>
    <scope>NUCLEOTIDE SEQUENCE [LARGE SCALE GENOMIC DNA]</scope>
</reference>
<evidence type="ECO:0000259" key="3">
    <source>
        <dbReference type="PROSITE" id="PS50059"/>
    </source>
</evidence>
<dbReference type="EMBL" id="CAXAMM010038551">
    <property type="protein sequence ID" value="CAK9078874.1"/>
    <property type="molecule type" value="Genomic_DNA"/>
</dbReference>
<feature type="domain" description="PPIase FKBP-type" evidence="3">
    <location>
        <begin position="283"/>
        <end position="392"/>
    </location>
</feature>
<dbReference type="EC" id="5.2.1.8" evidence="1"/>